<evidence type="ECO:0000313" key="2">
    <source>
        <dbReference type="Proteomes" id="UP000193144"/>
    </source>
</evidence>
<comment type="caution">
    <text evidence="1">The sequence shown here is derived from an EMBL/GenBank/DDBJ whole genome shotgun (WGS) entry which is preliminary data.</text>
</comment>
<keyword evidence="2" id="KW-1185">Reference proteome</keyword>
<dbReference type="AlphaFoldDB" id="A0A1Y1YFI2"/>
<gene>
    <name evidence="1" type="ORF">BCR34DRAFT_578415</name>
</gene>
<reference evidence="1 2" key="1">
    <citation type="submission" date="2016-07" db="EMBL/GenBank/DDBJ databases">
        <title>Pervasive Adenine N6-methylation of Active Genes in Fungi.</title>
        <authorList>
            <consortium name="DOE Joint Genome Institute"/>
            <person name="Mondo S.J."/>
            <person name="Dannebaum R.O."/>
            <person name="Kuo R.C."/>
            <person name="Labutti K."/>
            <person name="Haridas S."/>
            <person name="Kuo A."/>
            <person name="Salamov A."/>
            <person name="Ahrendt S.R."/>
            <person name="Lipzen A."/>
            <person name="Sullivan W."/>
            <person name="Andreopoulos W.B."/>
            <person name="Clum A."/>
            <person name="Lindquist E."/>
            <person name="Daum C."/>
            <person name="Ramamoorthy G.K."/>
            <person name="Gryganskyi A."/>
            <person name="Culley D."/>
            <person name="Magnuson J.K."/>
            <person name="James T.Y."/>
            <person name="O'Malley M.A."/>
            <person name="Stajich J.E."/>
            <person name="Spatafora J.W."/>
            <person name="Visel A."/>
            <person name="Grigoriev I.V."/>
        </authorList>
    </citation>
    <scope>NUCLEOTIDE SEQUENCE [LARGE SCALE GENOMIC DNA]</scope>
    <source>
        <strain evidence="1 2">CBS 115471</strain>
    </source>
</reference>
<sequence>MLRRGHSRRFDIGIFYRRSRSHTSNRRTAASIMSTEKTCWDGWTAPRYHIGYISEPQNAIPNQRPSTLLLIAEHTISTHYSLTSSGSTKSRLPDSGELWYLDKPIFITPVLYASRYSGARVADQVWSRPSDATQDIGIRAFRSETGFCRYVVWISAVAARGRVCRAR</sequence>
<proteinExistence type="predicted"/>
<evidence type="ECO:0000313" key="1">
    <source>
        <dbReference type="EMBL" id="ORX96801.1"/>
    </source>
</evidence>
<protein>
    <submittedName>
        <fullName evidence="1">Uncharacterized protein</fullName>
    </submittedName>
</protein>
<organism evidence="1 2">
    <name type="scientific">Clohesyomyces aquaticus</name>
    <dbReference type="NCBI Taxonomy" id="1231657"/>
    <lineage>
        <taxon>Eukaryota</taxon>
        <taxon>Fungi</taxon>
        <taxon>Dikarya</taxon>
        <taxon>Ascomycota</taxon>
        <taxon>Pezizomycotina</taxon>
        <taxon>Dothideomycetes</taxon>
        <taxon>Pleosporomycetidae</taxon>
        <taxon>Pleosporales</taxon>
        <taxon>Lindgomycetaceae</taxon>
        <taxon>Clohesyomyces</taxon>
    </lineage>
</organism>
<accession>A0A1Y1YFI2</accession>
<dbReference type="Proteomes" id="UP000193144">
    <property type="component" value="Unassembled WGS sequence"/>
</dbReference>
<dbReference type="EMBL" id="MCFA01000247">
    <property type="protein sequence ID" value="ORX96801.1"/>
    <property type="molecule type" value="Genomic_DNA"/>
</dbReference>
<name>A0A1Y1YFI2_9PLEO</name>